<dbReference type="Gene3D" id="3.40.50.1820">
    <property type="entry name" value="alpha/beta hydrolase"/>
    <property type="match status" value="1"/>
</dbReference>
<keyword evidence="11" id="KW-1185">Reference proteome</keyword>
<dbReference type="GO" id="GO:0016787">
    <property type="term" value="F:hydrolase activity"/>
    <property type="evidence" value="ECO:0007669"/>
    <property type="project" value="UniProtKB-KW"/>
</dbReference>
<dbReference type="PROSITE" id="PS00941">
    <property type="entry name" value="CARBOXYLESTERASE_B_2"/>
    <property type="match status" value="1"/>
</dbReference>
<evidence type="ECO:0000313" key="11">
    <source>
        <dbReference type="Proteomes" id="UP001152087"/>
    </source>
</evidence>
<dbReference type="InterPro" id="IPR019826">
    <property type="entry name" value="Carboxylesterase_B_AS"/>
</dbReference>
<dbReference type="InterPro" id="IPR050309">
    <property type="entry name" value="Type-B_Carboxylest/Lipase"/>
</dbReference>
<dbReference type="Pfam" id="PF00135">
    <property type="entry name" value="COesterase"/>
    <property type="match status" value="1"/>
</dbReference>
<dbReference type="GO" id="GO:0005576">
    <property type="term" value="C:extracellular region"/>
    <property type="evidence" value="ECO:0007669"/>
    <property type="project" value="UniProtKB-SubCell"/>
</dbReference>
<proteinExistence type="inferred from homology"/>
<evidence type="ECO:0000256" key="7">
    <source>
        <dbReference type="ARBA" id="ARBA00023180"/>
    </source>
</evidence>
<dbReference type="InterPro" id="IPR029058">
    <property type="entry name" value="AB_hydrolase_fold"/>
</dbReference>
<evidence type="ECO:0000313" key="10">
    <source>
        <dbReference type="EMBL" id="KAJ4178215.1"/>
    </source>
</evidence>
<dbReference type="AlphaFoldDB" id="A0A9W8QTF5"/>
<dbReference type="EC" id="3.1.1.-" evidence="8"/>
<evidence type="ECO:0000259" key="9">
    <source>
        <dbReference type="Pfam" id="PF00135"/>
    </source>
</evidence>
<keyword evidence="4 8" id="KW-0732">Signal</keyword>
<feature type="domain" description="Carboxylesterase type B" evidence="9">
    <location>
        <begin position="32"/>
        <end position="557"/>
    </location>
</feature>
<feature type="chain" id="PRO_5041016702" description="Carboxylic ester hydrolase" evidence="8">
    <location>
        <begin position="19"/>
        <end position="584"/>
    </location>
</feature>
<evidence type="ECO:0000256" key="4">
    <source>
        <dbReference type="ARBA" id="ARBA00022729"/>
    </source>
</evidence>
<sequence length="584" mass="63826">MKFLHLAWFPLITCGAIAEQLAQVTVTLAPASTIIGTSRANTDGVELFNGIPYAQPPLGQLRLKPPQRFNGPFGTLDATKIAPTCPQFRGAPPAFSDAFTQLISSSINTTFFQTSLPSSEDCLTLNIVRPARTNSDAKLPVLLWIHGGGFQASVSFSTPTHPATDYQIQVGSATQYDGSFVVNSSVTAHKPVIYVAINYRLAGYGFLGGKEILADGSANIGLRDQRMALEWVADNIASFGGDPDKINIWGESAGSLSVFNQLGLYGGNHTYNGKPLFRGAIMNSGSLFRADPIDCPKAQTVYDTVVKNAGCSSANDTLACLRNVDHDTFDQATNSVPGFISYNSIALSYLPRPDDEVLTDSAEVIVQSGKYAAVPLIIGGQEDEGTLFSFTQSNVSDTSTLVEYLSSLYFHGATRDQLKALVETYNESILAGSPYGTGFAGEVYPGFKRLSSLLGDIGFTLARRSMLYHASKANPTVSIWSYEASYDRGTPVLGTFHGSDLLPVFFSGPQSFASQSLFHYYFNFAYSLDPNDSSNKRDQYPHWPKWSDKKQLLHLFRDNSSLLTDDFRWESYTWMMANEKLLRF</sequence>
<keyword evidence="7" id="KW-0325">Glycoprotein</keyword>
<feature type="signal peptide" evidence="8">
    <location>
        <begin position="1"/>
        <end position="18"/>
    </location>
</feature>
<organism evidence="10 11">
    <name type="scientific">Fusarium falciforme</name>
    <dbReference type="NCBI Taxonomy" id="195108"/>
    <lineage>
        <taxon>Eukaryota</taxon>
        <taxon>Fungi</taxon>
        <taxon>Dikarya</taxon>
        <taxon>Ascomycota</taxon>
        <taxon>Pezizomycotina</taxon>
        <taxon>Sordariomycetes</taxon>
        <taxon>Hypocreomycetidae</taxon>
        <taxon>Hypocreales</taxon>
        <taxon>Nectriaceae</taxon>
        <taxon>Fusarium</taxon>
        <taxon>Fusarium solani species complex</taxon>
    </lineage>
</organism>
<dbReference type="FunFam" id="3.40.50.1820:FF:000213">
    <property type="entry name" value="Carboxylic ester hydrolase"/>
    <property type="match status" value="1"/>
</dbReference>
<keyword evidence="6" id="KW-0443">Lipid metabolism</keyword>
<keyword evidence="3" id="KW-0964">Secreted</keyword>
<dbReference type="PANTHER" id="PTHR11559">
    <property type="entry name" value="CARBOXYLESTERASE"/>
    <property type="match status" value="1"/>
</dbReference>
<dbReference type="InterPro" id="IPR002018">
    <property type="entry name" value="CarbesteraseB"/>
</dbReference>
<dbReference type="InterPro" id="IPR019819">
    <property type="entry name" value="Carboxylesterase_B_CS"/>
</dbReference>
<evidence type="ECO:0000256" key="3">
    <source>
        <dbReference type="ARBA" id="ARBA00022525"/>
    </source>
</evidence>
<evidence type="ECO:0000256" key="1">
    <source>
        <dbReference type="ARBA" id="ARBA00004613"/>
    </source>
</evidence>
<reference evidence="10" key="1">
    <citation type="submission" date="2022-09" db="EMBL/GenBank/DDBJ databases">
        <title>Fusarium specimens isolated from Avocado Roots.</title>
        <authorList>
            <person name="Stajich J."/>
            <person name="Roper C."/>
            <person name="Heimlech-Rivalta G."/>
        </authorList>
    </citation>
    <scope>NUCLEOTIDE SEQUENCE</scope>
    <source>
        <strain evidence="10">A02</strain>
    </source>
</reference>
<evidence type="ECO:0000256" key="2">
    <source>
        <dbReference type="ARBA" id="ARBA00005964"/>
    </source>
</evidence>
<dbReference type="PROSITE" id="PS00122">
    <property type="entry name" value="CARBOXYLESTERASE_B_1"/>
    <property type="match status" value="1"/>
</dbReference>
<dbReference type="EMBL" id="JAOQAV010000079">
    <property type="protein sequence ID" value="KAJ4178215.1"/>
    <property type="molecule type" value="Genomic_DNA"/>
</dbReference>
<dbReference type="Proteomes" id="UP001152087">
    <property type="component" value="Unassembled WGS sequence"/>
</dbReference>
<protein>
    <recommendedName>
        <fullName evidence="8">Carboxylic ester hydrolase</fullName>
        <ecNumber evidence="8">3.1.1.-</ecNumber>
    </recommendedName>
</protein>
<evidence type="ECO:0000256" key="6">
    <source>
        <dbReference type="ARBA" id="ARBA00023098"/>
    </source>
</evidence>
<comment type="caution">
    <text evidence="10">The sequence shown here is derived from an EMBL/GenBank/DDBJ whole genome shotgun (WGS) entry which is preliminary data.</text>
</comment>
<name>A0A9W8QTF5_9HYPO</name>
<comment type="similarity">
    <text evidence="2 8">Belongs to the type-B carboxylesterase/lipase family.</text>
</comment>
<dbReference type="SUPFAM" id="SSF53474">
    <property type="entry name" value="alpha/beta-Hydrolases"/>
    <property type="match status" value="1"/>
</dbReference>
<evidence type="ECO:0000256" key="5">
    <source>
        <dbReference type="ARBA" id="ARBA00022801"/>
    </source>
</evidence>
<evidence type="ECO:0000256" key="8">
    <source>
        <dbReference type="RuleBase" id="RU361235"/>
    </source>
</evidence>
<accession>A0A9W8QTF5</accession>
<gene>
    <name evidence="10" type="ORF">NW755_013316</name>
</gene>
<dbReference type="GO" id="GO:0006629">
    <property type="term" value="P:lipid metabolic process"/>
    <property type="evidence" value="ECO:0007669"/>
    <property type="project" value="UniProtKB-KW"/>
</dbReference>
<keyword evidence="5 8" id="KW-0378">Hydrolase</keyword>
<comment type="subcellular location">
    <subcellularLocation>
        <location evidence="1">Secreted</location>
    </subcellularLocation>
</comment>